<organism evidence="8 9">
    <name type="scientific">Candidatus Komeilibacteria bacterium RIFCSPLOWO2_01_FULL_53_11</name>
    <dbReference type="NCBI Taxonomy" id="1798552"/>
    <lineage>
        <taxon>Bacteria</taxon>
        <taxon>Candidatus Komeiliibacteriota</taxon>
    </lineage>
</organism>
<evidence type="ECO:0000256" key="3">
    <source>
        <dbReference type="ARBA" id="ARBA00023125"/>
    </source>
</evidence>
<evidence type="ECO:0000259" key="6">
    <source>
        <dbReference type="PROSITE" id="PS51898"/>
    </source>
</evidence>
<dbReference type="SUPFAM" id="SSF56349">
    <property type="entry name" value="DNA breaking-rejoining enzymes"/>
    <property type="match status" value="1"/>
</dbReference>
<dbReference type="EMBL" id="MHKN01000018">
    <property type="protein sequence ID" value="OGY92387.1"/>
    <property type="molecule type" value="Genomic_DNA"/>
</dbReference>
<feature type="domain" description="Tyr recombinase" evidence="6">
    <location>
        <begin position="105"/>
        <end position="255"/>
    </location>
</feature>
<dbReference type="AlphaFoldDB" id="A0A1G2BVY2"/>
<feature type="domain" description="Core-binding (CB)" evidence="7">
    <location>
        <begin position="4"/>
        <end position="87"/>
    </location>
</feature>
<dbReference type="GO" id="GO:0015074">
    <property type="term" value="P:DNA integration"/>
    <property type="evidence" value="ECO:0007669"/>
    <property type="project" value="UniProtKB-KW"/>
</dbReference>
<dbReference type="PROSITE" id="PS51900">
    <property type="entry name" value="CB"/>
    <property type="match status" value="1"/>
</dbReference>
<keyword evidence="2" id="KW-0229">DNA integration</keyword>
<comment type="similarity">
    <text evidence="1">Belongs to the 'phage' integrase family.</text>
</comment>
<dbReference type="InterPro" id="IPR004107">
    <property type="entry name" value="Integrase_SAM-like_N"/>
</dbReference>
<keyword evidence="4" id="KW-0233">DNA recombination</keyword>
<reference evidence="8 9" key="1">
    <citation type="journal article" date="2016" name="Nat. Commun.">
        <title>Thousands of microbial genomes shed light on interconnected biogeochemical processes in an aquifer system.</title>
        <authorList>
            <person name="Anantharaman K."/>
            <person name="Brown C.T."/>
            <person name="Hug L.A."/>
            <person name="Sharon I."/>
            <person name="Castelle C.J."/>
            <person name="Probst A.J."/>
            <person name="Thomas B.C."/>
            <person name="Singh A."/>
            <person name="Wilkins M.J."/>
            <person name="Karaoz U."/>
            <person name="Brodie E.L."/>
            <person name="Williams K.H."/>
            <person name="Hubbard S.S."/>
            <person name="Banfield J.F."/>
        </authorList>
    </citation>
    <scope>NUCLEOTIDE SEQUENCE [LARGE SCALE GENOMIC DNA]</scope>
</reference>
<dbReference type="Gene3D" id="1.10.443.10">
    <property type="entry name" value="Intergrase catalytic core"/>
    <property type="match status" value="1"/>
</dbReference>
<dbReference type="InterPro" id="IPR013762">
    <property type="entry name" value="Integrase-like_cat_sf"/>
</dbReference>
<name>A0A1G2BVY2_9BACT</name>
<keyword evidence="3 5" id="KW-0238">DNA-binding</keyword>
<evidence type="ECO:0000313" key="8">
    <source>
        <dbReference type="EMBL" id="OGY92387.1"/>
    </source>
</evidence>
<evidence type="ECO:0000256" key="5">
    <source>
        <dbReference type="PROSITE-ProRule" id="PRU01248"/>
    </source>
</evidence>
<evidence type="ECO:0008006" key="10">
    <source>
        <dbReference type="Google" id="ProtNLM"/>
    </source>
</evidence>
<evidence type="ECO:0000256" key="1">
    <source>
        <dbReference type="ARBA" id="ARBA00008857"/>
    </source>
</evidence>
<dbReference type="Gene3D" id="1.10.150.130">
    <property type="match status" value="1"/>
</dbReference>
<dbReference type="Pfam" id="PF02899">
    <property type="entry name" value="Phage_int_SAM_1"/>
    <property type="match status" value="1"/>
</dbReference>
<protein>
    <recommendedName>
        <fullName evidence="10">Core-binding (CB) domain-containing protein</fullName>
    </recommendedName>
</protein>
<dbReference type="InterPro" id="IPR044068">
    <property type="entry name" value="CB"/>
</dbReference>
<dbReference type="PANTHER" id="PTHR30349">
    <property type="entry name" value="PHAGE INTEGRASE-RELATED"/>
    <property type="match status" value="1"/>
</dbReference>
<gene>
    <name evidence="8" type="ORF">A3B31_03495</name>
</gene>
<dbReference type="InterPro" id="IPR002104">
    <property type="entry name" value="Integrase_catalytic"/>
</dbReference>
<evidence type="ECO:0000256" key="2">
    <source>
        <dbReference type="ARBA" id="ARBA00022908"/>
    </source>
</evidence>
<evidence type="ECO:0000259" key="7">
    <source>
        <dbReference type="PROSITE" id="PS51900"/>
    </source>
</evidence>
<dbReference type="PANTHER" id="PTHR30349:SF41">
    <property type="entry name" value="INTEGRASE_RECOMBINASE PROTEIN MJ0367-RELATED"/>
    <property type="match status" value="1"/>
</dbReference>
<dbReference type="Proteomes" id="UP000177349">
    <property type="component" value="Unassembled WGS sequence"/>
</dbReference>
<evidence type="ECO:0000256" key="4">
    <source>
        <dbReference type="ARBA" id="ARBA00023172"/>
    </source>
</evidence>
<accession>A0A1G2BVY2</accession>
<evidence type="ECO:0000313" key="9">
    <source>
        <dbReference type="Proteomes" id="UP000177349"/>
    </source>
</evidence>
<dbReference type="Pfam" id="PF00589">
    <property type="entry name" value="Phage_integrase"/>
    <property type="match status" value="1"/>
</dbReference>
<proteinExistence type="inferred from homology"/>
<dbReference type="InterPro" id="IPR010998">
    <property type="entry name" value="Integrase_recombinase_N"/>
</dbReference>
<dbReference type="InterPro" id="IPR050090">
    <property type="entry name" value="Tyrosine_recombinase_XerCD"/>
</dbReference>
<dbReference type="GO" id="GO:0003677">
    <property type="term" value="F:DNA binding"/>
    <property type="evidence" value="ECO:0007669"/>
    <property type="project" value="UniProtKB-UniRule"/>
</dbReference>
<dbReference type="PROSITE" id="PS51898">
    <property type="entry name" value="TYR_RECOMBINASE"/>
    <property type="match status" value="1"/>
</dbReference>
<comment type="caution">
    <text evidence="8">The sequence shown here is derived from an EMBL/GenBank/DDBJ whole genome shotgun (WGS) entry which is preliminary data.</text>
</comment>
<sequence length="255" mass="29453">MATRDLPLAIDAYLRHLETVKHRAALTCDHYRAYLNSFMEATGAKRIEDITDAAVRAFVAQLKKRKISPVTQNYYLIALRNFLRWLPKRERPISARTISLQRTQYRPPRLPDHARLNEILHAPKIIAGGSSLLFLRDRALLEFTYSTGIALQTLAKLQRDNIRFPQGITIAADSKKAKQLRLGIHARRYLKEYLDARSDANPYLFVSHDRGSVKRSRNVALSTRSIQRIFEKYNRTLGDETAITIRTLQHHARRP</sequence>
<dbReference type="InterPro" id="IPR011010">
    <property type="entry name" value="DNA_brk_join_enz"/>
</dbReference>
<dbReference type="GO" id="GO:0006310">
    <property type="term" value="P:DNA recombination"/>
    <property type="evidence" value="ECO:0007669"/>
    <property type="project" value="UniProtKB-KW"/>
</dbReference>